<evidence type="ECO:0000256" key="1">
    <source>
        <dbReference type="SAM" id="MobiDB-lite"/>
    </source>
</evidence>
<proteinExistence type="predicted"/>
<feature type="region of interest" description="Disordered" evidence="1">
    <location>
        <begin position="22"/>
        <end position="104"/>
    </location>
</feature>
<reference evidence="2" key="1">
    <citation type="submission" date="2021-02" db="EMBL/GenBank/DDBJ databases">
        <authorList>
            <person name="Palmer J.M."/>
        </authorList>
    </citation>
    <scope>NUCLEOTIDE SEQUENCE</scope>
    <source>
        <strain evidence="2">SCRP734</strain>
    </source>
</reference>
<gene>
    <name evidence="2" type="ORF">PHYPSEUDO_010972</name>
</gene>
<dbReference type="OrthoDB" id="123120at2759"/>
<protein>
    <submittedName>
        <fullName evidence="2">Uncharacterized protein</fullName>
    </submittedName>
</protein>
<keyword evidence="3" id="KW-1185">Reference proteome</keyword>
<feature type="compositionally biased region" description="Polar residues" evidence="1">
    <location>
        <begin position="43"/>
        <end position="70"/>
    </location>
</feature>
<evidence type="ECO:0000313" key="2">
    <source>
        <dbReference type="EMBL" id="KAG7389170.1"/>
    </source>
</evidence>
<evidence type="ECO:0000313" key="3">
    <source>
        <dbReference type="Proteomes" id="UP000694044"/>
    </source>
</evidence>
<comment type="caution">
    <text evidence="2">The sequence shown here is derived from an EMBL/GenBank/DDBJ whole genome shotgun (WGS) entry which is preliminary data.</text>
</comment>
<dbReference type="Proteomes" id="UP000694044">
    <property type="component" value="Unassembled WGS sequence"/>
</dbReference>
<sequence length="134" mass="14222">MEAATMQVEALAAFELSQESEVSLSAAATTTPPPRRADVPVIGTSSPGCSSPISTVATTWSPHSLTSTMPPWSPRSISAPAPPCSPVSKTQLTPPSQSTTETDVPGNWCEWRLKLAHGNTVGRMVNTIWGTWEF</sequence>
<accession>A0A8T1WAH7</accession>
<feature type="compositionally biased region" description="Polar residues" evidence="1">
    <location>
        <begin position="87"/>
        <end position="102"/>
    </location>
</feature>
<name>A0A8T1WAH7_9STRA</name>
<dbReference type="EMBL" id="JAGDFM010000048">
    <property type="protein sequence ID" value="KAG7389170.1"/>
    <property type="molecule type" value="Genomic_DNA"/>
</dbReference>
<dbReference type="AlphaFoldDB" id="A0A8T1WAH7"/>
<organism evidence="2 3">
    <name type="scientific">Phytophthora pseudosyringae</name>
    <dbReference type="NCBI Taxonomy" id="221518"/>
    <lineage>
        <taxon>Eukaryota</taxon>
        <taxon>Sar</taxon>
        <taxon>Stramenopiles</taxon>
        <taxon>Oomycota</taxon>
        <taxon>Peronosporomycetes</taxon>
        <taxon>Peronosporales</taxon>
        <taxon>Peronosporaceae</taxon>
        <taxon>Phytophthora</taxon>
    </lineage>
</organism>